<accession>A0A484KUJ5</accession>
<dbReference type="SMART" id="SM00717">
    <property type="entry name" value="SANT"/>
    <property type="match status" value="1"/>
</dbReference>
<keyword evidence="6" id="KW-0539">Nucleus</keyword>
<dbReference type="Pfam" id="PF04433">
    <property type="entry name" value="SWIRM"/>
    <property type="match status" value="1"/>
</dbReference>
<feature type="coiled-coil region" evidence="7">
    <location>
        <begin position="394"/>
        <end position="456"/>
    </location>
</feature>
<dbReference type="Gene3D" id="1.10.10.10">
    <property type="entry name" value="Winged helix-like DNA-binding domain superfamily/Winged helix DNA-binding domain"/>
    <property type="match status" value="1"/>
</dbReference>
<evidence type="ECO:0008006" key="15">
    <source>
        <dbReference type="Google" id="ProtNLM"/>
    </source>
</evidence>
<keyword evidence="2" id="KW-0217">Developmental protein</keyword>
<dbReference type="InterPro" id="IPR017930">
    <property type="entry name" value="Myb_dom"/>
</dbReference>
<dbReference type="InterPro" id="IPR001005">
    <property type="entry name" value="SANT/Myb"/>
</dbReference>
<feature type="compositionally biased region" description="Pro residues" evidence="8">
    <location>
        <begin position="18"/>
        <end position="37"/>
    </location>
</feature>
<keyword evidence="5" id="KW-0804">Transcription</keyword>
<reference evidence="13 14" key="1">
    <citation type="submission" date="2018-04" db="EMBL/GenBank/DDBJ databases">
        <authorList>
            <person name="Vogel A."/>
        </authorList>
    </citation>
    <scope>NUCLEOTIDE SEQUENCE [LARGE SCALE GENOMIC DNA]</scope>
</reference>
<dbReference type="SUPFAM" id="SSF46689">
    <property type="entry name" value="Homeodomain-like"/>
    <property type="match status" value="2"/>
</dbReference>
<evidence type="ECO:0000313" key="14">
    <source>
        <dbReference type="Proteomes" id="UP000595140"/>
    </source>
</evidence>
<dbReference type="GO" id="GO:0010597">
    <property type="term" value="P:green leaf volatile biosynthetic process"/>
    <property type="evidence" value="ECO:0007669"/>
    <property type="project" value="UniProtKB-ARBA"/>
</dbReference>
<dbReference type="OrthoDB" id="118550at2759"/>
<evidence type="ECO:0000256" key="4">
    <source>
        <dbReference type="ARBA" id="ARBA00023125"/>
    </source>
</evidence>
<organism evidence="13 14">
    <name type="scientific">Cuscuta campestris</name>
    <dbReference type="NCBI Taxonomy" id="132261"/>
    <lineage>
        <taxon>Eukaryota</taxon>
        <taxon>Viridiplantae</taxon>
        <taxon>Streptophyta</taxon>
        <taxon>Embryophyta</taxon>
        <taxon>Tracheophyta</taxon>
        <taxon>Spermatophyta</taxon>
        <taxon>Magnoliopsida</taxon>
        <taxon>eudicotyledons</taxon>
        <taxon>Gunneridae</taxon>
        <taxon>Pentapetalae</taxon>
        <taxon>asterids</taxon>
        <taxon>lamiids</taxon>
        <taxon>Solanales</taxon>
        <taxon>Convolvulaceae</taxon>
        <taxon>Cuscuteae</taxon>
        <taxon>Cuscuta</taxon>
        <taxon>Cuscuta subgen. Grammica</taxon>
        <taxon>Cuscuta sect. Cleistogrammica</taxon>
    </lineage>
</organism>
<evidence type="ECO:0000259" key="10">
    <source>
        <dbReference type="PROSITE" id="PS50934"/>
    </source>
</evidence>
<keyword evidence="14" id="KW-1185">Reference proteome</keyword>
<gene>
    <name evidence="13" type="ORF">CCAM_LOCUS11477</name>
</gene>
<sequence>MATGDTTIKVADPDLTSQPPPPPPQPQQETPPHPPLTRPESSPIPSTPAPIRSITPGTPTAIITSHLPETDVINVPSYSRWFSWNSIHEGEIRLLPEFFDGGSASKNPRVYKYYRNTIIRRFRENPTRKISFTEVRKTLVGDVGSIRRVFDFLETWGLINYSGSTSSKTQLKWEDKEASRASFQSSEANATSVDIQALKKRLCSGCKTLCSISCFLCDKYDMVLCAKCYVRGNYRVGLSSSDFRKVDLNEETKTDWSEKETLLLLEAVTHFGDDWKKVAGHVGGRSEKECVSRFIKLPFGEQFVGPPESAEMDYEQIPSKRTKLTPLADASNPIMAQAAFLSALAGTEVVEVATHAALKSLSEFGMEKIKRHLESLSASEDNQDSQNAQNDQSVDMIEGALAEAQMQLDREEHDLESAISLVAVLMKEIEEKLVHFEEIELQTEKETHQLQQLQNQLFADQLNLIFNKAAAGEKNLAMNNKSE</sequence>
<dbReference type="CDD" id="cd00167">
    <property type="entry name" value="SANT"/>
    <property type="match status" value="1"/>
</dbReference>
<feature type="domain" description="HTH myb-type" evidence="12">
    <location>
        <begin position="253"/>
        <end position="301"/>
    </location>
</feature>
<dbReference type="PROSITE" id="PS51293">
    <property type="entry name" value="SANT"/>
    <property type="match status" value="1"/>
</dbReference>
<feature type="domain" description="Myb-like" evidence="9">
    <location>
        <begin position="248"/>
        <end position="298"/>
    </location>
</feature>
<dbReference type="GO" id="GO:0005634">
    <property type="term" value="C:nucleus"/>
    <property type="evidence" value="ECO:0007669"/>
    <property type="project" value="UniProtKB-SubCell"/>
</dbReference>
<proteinExistence type="predicted"/>
<protein>
    <recommendedName>
        <fullName evidence="15">SWIRM domain-containing protein</fullName>
    </recommendedName>
</protein>
<evidence type="ECO:0000256" key="6">
    <source>
        <dbReference type="ARBA" id="ARBA00023242"/>
    </source>
</evidence>
<evidence type="ECO:0000259" key="9">
    <source>
        <dbReference type="PROSITE" id="PS50090"/>
    </source>
</evidence>
<dbReference type="Pfam" id="PF00249">
    <property type="entry name" value="Myb_DNA-binding"/>
    <property type="match status" value="1"/>
</dbReference>
<feature type="domain" description="SWIRM" evidence="10">
    <location>
        <begin position="73"/>
        <end position="170"/>
    </location>
</feature>
<evidence type="ECO:0000256" key="1">
    <source>
        <dbReference type="ARBA" id="ARBA00004123"/>
    </source>
</evidence>
<dbReference type="Proteomes" id="UP000595140">
    <property type="component" value="Unassembled WGS sequence"/>
</dbReference>
<keyword evidence="7" id="KW-0175">Coiled coil</keyword>
<feature type="domain" description="SANT" evidence="11">
    <location>
        <begin position="251"/>
        <end position="302"/>
    </location>
</feature>
<evidence type="ECO:0000256" key="8">
    <source>
        <dbReference type="SAM" id="MobiDB-lite"/>
    </source>
</evidence>
<dbReference type="InterPro" id="IPR009057">
    <property type="entry name" value="Homeodomain-like_sf"/>
</dbReference>
<feature type="region of interest" description="Disordered" evidence="8">
    <location>
        <begin position="1"/>
        <end position="61"/>
    </location>
</feature>
<dbReference type="FunFam" id="1.10.10.10:FF:000020">
    <property type="entry name" value="SWI/SNF complex subunit SMARCC2 isoform c"/>
    <property type="match status" value="1"/>
</dbReference>
<evidence type="ECO:0000256" key="3">
    <source>
        <dbReference type="ARBA" id="ARBA00023015"/>
    </source>
</evidence>
<keyword evidence="3" id="KW-0805">Transcription regulation</keyword>
<evidence type="ECO:0000259" key="12">
    <source>
        <dbReference type="PROSITE" id="PS51294"/>
    </source>
</evidence>
<dbReference type="PROSITE" id="PS51294">
    <property type="entry name" value="HTH_MYB"/>
    <property type="match status" value="1"/>
</dbReference>
<name>A0A484KUJ5_9ASTE</name>
<dbReference type="AlphaFoldDB" id="A0A484KUJ5"/>
<evidence type="ECO:0000256" key="7">
    <source>
        <dbReference type="SAM" id="Coils"/>
    </source>
</evidence>
<dbReference type="PANTHER" id="PTHR12802">
    <property type="entry name" value="SWI/SNF COMPLEX-RELATED"/>
    <property type="match status" value="1"/>
</dbReference>
<dbReference type="InterPro" id="IPR007526">
    <property type="entry name" value="SWIRM"/>
</dbReference>
<dbReference type="PROSITE" id="PS50934">
    <property type="entry name" value="SWIRM"/>
    <property type="match status" value="1"/>
</dbReference>
<evidence type="ECO:0000313" key="13">
    <source>
        <dbReference type="EMBL" id="VFQ69701.1"/>
    </source>
</evidence>
<dbReference type="InterPro" id="IPR017884">
    <property type="entry name" value="SANT_dom"/>
</dbReference>
<comment type="subcellular location">
    <subcellularLocation>
        <location evidence="1">Nucleus</location>
    </subcellularLocation>
</comment>
<evidence type="ECO:0000256" key="5">
    <source>
        <dbReference type="ARBA" id="ARBA00023163"/>
    </source>
</evidence>
<dbReference type="GO" id="GO:0000976">
    <property type="term" value="F:transcription cis-regulatory region binding"/>
    <property type="evidence" value="ECO:0007669"/>
    <property type="project" value="UniProtKB-ARBA"/>
</dbReference>
<dbReference type="Gene3D" id="1.10.10.60">
    <property type="entry name" value="Homeodomain-like"/>
    <property type="match status" value="1"/>
</dbReference>
<keyword evidence="4" id="KW-0238">DNA-binding</keyword>
<dbReference type="EMBL" id="OOIL02000824">
    <property type="protein sequence ID" value="VFQ69701.1"/>
    <property type="molecule type" value="Genomic_DNA"/>
</dbReference>
<evidence type="ECO:0000259" key="11">
    <source>
        <dbReference type="PROSITE" id="PS51293"/>
    </source>
</evidence>
<dbReference type="PROSITE" id="PS50090">
    <property type="entry name" value="MYB_LIKE"/>
    <property type="match status" value="1"/>
</dbReference>
<dbReference type="InterPro" id="IPR036388">
    <property type="entry name" value="WH-like_DNA-bd_sf"/>
</dbReference>
<dbReference type="PANTHER" id="PTHR12802:SF44">
    <property type="entry name" value="SWI_SNF COMPLEX SUBUNIT SWI3B"/>
    <property type="match status" value="1"/>
</dbReference>
<evidence type="ECO:0000256" key="2">
    <source>
        <dbReference type="ARBA" id="ARBA00022473"/>
    </source>
</evidence>
<dbReference type="FunFam" id="1.10.10.60:FF:000014">
    <property type="entry name" value="SWI/SNF complex subunit SMARCC2 isoform C"/>
    <property type="match status" value="1"/>
</dbReference>